<proteinExistence type="predicted"/>
<gene>
    <name evidence="1" type="ORF">AFUS01_LOCUS24030</name>
</gene>
<dbReference type="AlphaFoldDB" id="A0A8J2L1B0"/>
<comment type="caution">
    <text evidence="1">The sequence shown here is derived from an EMBL/GenBank/DDBJ whole genome shotgun (WGS) entry which is preliminary data.</text>
</comment>
<keyword evidence="2" id="KW-1185">Reference proteome</keyword>
<accession>A0A8J2L1B0</accession>
<evidence type="ECO:0000313" key="2">
    <source>
        <dbReference type="Proteomes" id="UP000708208"/>
    </source>
</evidence>
<dbReference type="OrthoDB" id="6159421at2759"/>
<protein>
    <submittedName>
        <fullName evidence="1">Uncharacterized protein</fullName>
    </submittedName>
</protein>
<dbReference type="Proteomes" id="UP000708208">
    <property type="component" value="Unassembled WGS sequence"/>
</dbReference>
<evidence type="ECO:0000313" key="1">
    <source>
        <dbReference type="EMBL" id="CAG7785404.1"/>
    </source>
</evidence>
<dbReference type="EMBL" id="CAJVCH010296088">
    <property type="protein sequence ID" value="CAG7785404.1"/>
    <property type="molecule type" value="Genomic_DNA"/>
</dbReference>
<organism evidence="1 2">
    <name type="scientific">Allacma fusca</name>
    <dbReference type="NCBI Taxonomy" id="39272"/>
    <lineage>
        <taxon>Eukaryota</taxon>
        <taxon>Metazoa</taxon>
        <taxon>Ecdysozoa</taxon>
        <taxon>Arthropoda</taxon>
        <taxon>Hexapoda</taxon>
        <taxon>Collembola</taxon>
        <taxon>Symphypleona</taxon>
        <taxon>Sminthuridae</taxon>
        <taxon>Allacma</taxon>
    </lineage>
</organism>
<sequence>MLEKILCTWLEDSSRFRNGLINDLWTDKARALVQNVLAPASVESLVQEIINFYEDSDETSGNVTNCIVKKLNNFGLPIDKISAKLPADLLCGDKLLLKHVSTRILSLLPALDRILGNWDALAKYFHSYEKGSNWRVFCLICLVG</sequence>
<reference evidence="1" key="1">
    <citation type="submission" date="2021-06" db="EMBL/GenBank/DDBJ databases">
        <authorList>
            <person name="Hodson N. C."/>
            <person name="Mongue J. A."/>
            <person name="Jaron S. K."/>
        </authorList>
    </citation>
    <scope>NUCLEOTIDE SEQUENCE</scope>
</reference>
<name>A0A8J2L1B0_9HEXA</name>